<keyword evidence="5" id="KW-0732">Signal</keyword>
<gene>
    <name evidence="6" type="ORF">CASFOL_024002</name>
</gene>
<dbReference type="GO" id="GO:0016798">
    <property type="term" value="F:hydrolase activity, acting on glycosyl bonds"/>
    <property type="evidence" value="ECO:0007669"/>
    <property type="project" value="UniProtKB-KW"/>
</dbReference>
<dbReference type="InterPro" id="IPR044965">
    <property type="entry name" value="Glyco_hydro_17_plant"/>
</dbReference>
<keyword evidence="7" id="KW-1185">Reference proteome</keyword>
<dbReference type="AlphaFoldDB" id="A0ABD3CM32"/>
<comment type="caution">
    <text evidence="6">The sequence shown here is derived from an EMBL/GenBank/DDBJ whole genome shotgun (WGS) entry which is preliminary data.</text>
</comment>
<evidence type="ECO:0000256" key="1">
    <source>
        <dbReference type="ARBA" id="ARBA00008773"/>
    </source>
</evidence>
<name>A0ABD3CM32_9LAMI</name>
<dbReference type="Pfam" id="PF00332">
    <property type="entry name" value="Glyco_hydro_17"/>
    <property type="match status" value="1"/>
</dbReference>
<dbReference type="Proteomes" id="UP001632038">
    <property type="component" value="Unassembled WGS sequence"/>
</dbReference>
<reference evidence="7" key="1">
    <citation type="journal article" date="2024" name="IScience">
        <title>Strigolactones Initiate the Formation of Haustorium-like Structures in Castilleja.</title>
        <authorList>
            <person name="Buerger M."/>
            <person name="Peterson D."/>
            <person name="Chory J."/>
        </authorList>
    </citation>
    <scope>NUCLEOTIDE SEQUENCE [LARGE SCALE GENOMIC DNA]</scope>
</reference>
<feature type="signal peptide" evidence="5">
    <location>
        <begin position="1"/>
        <end position="22"/>
    </location>
</feature>
<keyword evidence="3" id="KW-0326">Glycosidase</keyword>
<comment type="similarity">
    <text evidence="1 4">Belongs to the glycosyl hydrolase 17 family.</text>
</comment>
<keyword evidence="2" id="KW-0378">Hydrolase</keyword>
<evidence type="ECO:0000256" key="2">
    <source>
        <dbReference type="ARBA" id="ARBA00022801"/>
    </source>
</evidence>
<evidence type="ECO:0000313" key="7">
    <source>
        <dbReference type="Proteomes" id="UP001632038"/>
    </source>
</evidence>
<protein>
    <recommendedName>
        <fullName evidence="8">Glucan endo-1,3-beta-D-glucosidase</fullName>
    </recommendedName>
</protein>
<organism evidence="6 7">
    <name type="scientific">Castilleja foliolosa</name>
    <dbReference type="NCBI Taxonomy" id="1961234"/>
    <lineage>
        <taxon>Eukaryota</taxon>
        <taxon>Viridiplantae</taxon>
        <taxon>Streptophyta</taxon>
        <taxon>Embryophyta</taxon>
        <taxon>Tracheophyta</taxon>
        <taxon>Spermatophyta</taxon>
        <taxon>Magnoliopsida</taxon>
        <taxon>eudicotyledons</taxon>
        <taxon>Gunneridae</taxon>
        <taxon>Pentapetalae</taxon>
        <taxon>asterids</taxon>
        <taxon>lamiids</taxon>
        <taxon>Lamiales</taxon>
        <taxon>Orobanchaceae</taxon>
        <taxon>Pedicularideae</taxon>
        <taxon>Castillejinae</taxon>
        <taxon>Castilleja</taxon>
    </lineage>
</organism>
<proteinExistence type="inferred from homology"/>
<dbReference type="EMBL" id="JAVIJP010000032">
    <property type="protein sequence ID" value="KAL3631018.1"/>
    <property type="molecule type" value="Genomic_DNA"/>
</dbReference>
<evidence type="ECO:0000313" key="6">
    <source>
        <dbReference type="EMBL" id="KAL3631018.1"/>
    </source>
</evidence>
<dbReference type="Gene3D" id="3.20.20.80">
    <property type="entry name" value="Glycosidases"/>
    <property type="match status" value="1"/>
</dbReference>
<evidence type="ECO:0000256" key="5">
    <source>
        <dbReference type="SAM" id="SignalP"/>
    </source>
</evidence>
<sequence length="230" mass="25308">MTMQKMILISLILSLLSYSTGGAPIGLCYGRVANNLPPPSAVINLLKSNRISRIRLFNPDPDALTPFYGTGIELMIGVPNEILSTLSNGTISTSVQWLQSNIFSHVAPNQVRYLVVGNEVLLKQPYYMPYLLPAILNLYQALQTLGLGDMIKISSAHAAPILSTSYPPSSGAFDPTLGPVLFPLLRFLRDTGSPLMVNIYPFFSYIDNSQYVSLDYALFRSTTIEVDQNQ</sequence>
<evidence type="ECO:0008006" key="8">
    <source>
        <dbReference type="Google" id="ProtNLM"/>
    </source>
</evidence>
<dbReference type="InterPro" id="IPR017853">
    <property type="entry name" value="GH"/>
</dbReference>
<evidence type="ECO:0000256" key="4">
    <source>
        <dbReference type="RuleBase" id="RU004335"/>
    </source>
</evidence>
<accession>A0ABD3CM32</accession>
<dbReference type="InterPro" id="IPR000490">
    <property type="entry name" value="Glyco_hydro_17"/>
</dbReference>
<evidence type="ECO:0000256" key="3">
    <source>
        <dbReference type="ARBA" id="ARBA00023295"/>
    </source>
</evidence>
<dbReference type="PANTHER" id="PTHR32227">
    <property type="entry name" value="GLUCAN ENDO-1,3-BETA-GLUCOSIDASE BG1-RELATED-RELATED"/>
    <property type="match status" value="1"/>
</dbReference>
<feature type="chain" id="PRO_5044883781" description="Glucan endo-1,3-beta-D-glucosidase" evidence="5">
    <location>
        <begin position="23"/>
        <end position="230"/>
    </location>
</feature>
<dbReference type="SUPFAM" id="SSF51445">
    <property type="entry name" value="(Trans)glycosidases"/>
    <property type="match status" value="1"/>
</dbReference>